<feature type="region of interest" description="Disordered" evidence="1">
    <location>
        <begin position="657"/>
        <end position="690"/>
    </location>
</feature>
<feature type="region of interest" description="Disordered" evidence="1">
    <location>
        <begin position="81"/>
        <end position="100"/>
    </location>
</feature>
<gene>
    <name evidence="2" type="ORF">AMATHDRAFT_9968</name>
</gene>
<feature type="region of interest" description="Disordered" evidence="1">
    <location>
        <begin position="285"/>
        <end position="309"/>
    </location>
</feature>
<reference evidence="2 3" key="1">
    <citation type="submission" date="2014-02" db="EMBL/GenBank/DDBJ databases">
        <title>Transposable element dynamics among asymbiotic and ectomycorrhizal Amanita fungi.</title>
        <authorList>
            <consortium name="DOE Joint Genome Institute"/>
            <person name="Hess J."/>
            <person name="Skrede I."/>
            <person name="Wolfe B."/>
            <person name="LaButti K."/>
            <person name="Ohm R.A."/>
            <person name="Grigoriev I.V."/>
            <person name="Pringle A."/>
        </authorList>
    </citation>
    <scope>NUCLEOTIDE SEQUENCE [LARGE SCALE GENOMIC DNA]</scope>
    <source>
        <strain evidence="2 3">SKay4041</strain>
    </source>
</reference>
<feature type="region of interest" description="Disordered" evidence="1">
    <location>
        <begin position="1508"/>
        <end position="1529"/>
    </location>
</feature>
<feature type="compositionally biased region" description="Polar residues" evidence="1">
    <location>
        <begin position="662"/>
        <end position="676"/>
    </location>
</feature>
<dbReference type="Proteomes" id="UP000242287">
    <property type="component" value="Unassembled WGS sequence"/>
</dbReference>
<evidence type="ECO:0000313" key="2">
    <source>
        <dbReference type="EMBL" id="PFH45125.1"/>
    </source>
</evidence>
<feature type="compositionally biased region" description="Polar residues" evidence="1">
    <location>
        <begin position="364"/>
        <end position="410"/>
    </location>
</feature>
<feature type="compositionally biased region" description="Low complexity" evidence="1">
    <location>
        <begin position="137"/>
        <end position="146"/>
    </location>
</feature>
<feature type="compositionally biased region" description="Polar residues" evidence="1">
    <location>
        <begin position="341"/>
        <end position="351"/>
    </location>
</feature>
<feature type="compositionally biased region" description="Polar residues" evidence="1">
    <location>
        <begin position="289"/>
        <end position="309"/>
    </location>
</feature>
<accession>A0A2A9N628</accession>
<feature type="region of interest" description="Disordered" evidence="1">
    <location>
        <begin position="1469"/>
        <end position="1496"/>
    </location>
</feature>
<evidence type="ECO:0000313" key="3">
    <source>
        <dbReference type="Proteomes" id="UP000242287"/>
    </source>
</evidence>
<feature type="region of interest" description="Disordered" evidence="1">
    <location>
        <begin position="165"/>
        <end position="217"/>
    </location>
</feature>
<name>A0A2A9N628_9AGAR</name>
<feature type="region of interest" description="Disordered" evidence="1">
    <location>
        <begin position="1276"/>
        <end position="1316"/>
    </location>
</feature>
<feature type="compositionally biased region" description="Polar residues" evidence="1">
    <location>
        <begin position="1012"/>
        <end position="1021"/>
    </location>
</feature>
<protein>
    <submittedName>
        <fullName evidence="2">Uncharacterized protein</fullName>
    </submittedName>
</protein>
<feature type="region of interest" description="Disordered" evidence="1">
    <location>
        <begin position="127"/>
        <end position="146"/>
    </location>
</feature>
<feature type="compositionally biased region" description="Polar residues" evidence="1">
    <location>
        <begin position="1512"/>
        <end position="1524"/>
    </location>
</feature>
<feature type="compositionally biased region" description="Basic and acidic residues" evidence="1">
    <location>
        <begin position="1181"/>
        <end position="1193"/>
    </location>
</feature>
<evidence type="ECO:0000256" key="1">
    <source>
        <dbReference type="SAM" id="MobiDB-lite"/>
    </source>
</evidence>
<organism evidence="2 3">
    <name type="scientific">Amanita thiersii Skay4041</name>
    <dbReference type="NCBI Taxonomy" id="703135"/>
    <lineage>
        <taxon>Eukaryota</taxon>
        <taxon>Fungi</taxon>
        <taxon>Dikarya</taxon>
        <taxon>Basidiomycota</taxon>
        <taxon>Agaricomycotina</taxon>
        <taxon>Agaricomycetes</taxon>
        <taxon>Agaricomycetidae</taxon>
        <taxon>Agaricales</taxon>
        <taxon>Pluteineae</taxon>
        <taxon>Amanitaceae</taxon>
        <taxon>Amanita</taxon>
    </lineage>
</organism>
<keyword evidence="3" id="KW-1185">Reference proteome</keyword>
<sequence>MLKASLQARPVTFREYQRQWAQQQLENWLWYNQAQQQAIQQAQQANQATTEFQAAQQANQANWNSQQVNQRYITQVPAGLPPISEEQHTQSPPTAHLGEGHLSGRQLWTKLKVYISKLFIQHSNTTTKYLEDRSSSKKCSTTSTQQQSALERQVWELFCEELGLHPDSDEPLTDEQEAQWQQIRRESQNKTSDLESVYSETRPPDDEPDQPSSPEDIDWLSDELRRLNMEQQAAAAAAAEAQAKQYRRIILDPGEFQTRSFSFNHHHPPLTKQVKNLKKLSGKTHPLHSMSTRGYSASPSPLGHTSPNPFSTAISSLRSTYQAEIASEDALQYIDNVLRNKSASPTPSQTPHGYHEDNNNNNNTYQATQTGNATSPKPRSHSVTPKASPVVSPTVQYRPSSTGSNDKNTGVISRMRSAAFNESQNIAQPTPSHPPPAFLSTNYVDSNIDVTGTLLSLPALMDKPHPSNFPSSTDPTFVLQNIYVTNVNELLHTKGYIPSIQVKDMGKALASHIRTCIGSGFKTLHEEKLIQTDLLARIISYAATDLNVEIADYTVASHGSTIPLMIYREVQEDWDYAGNSDNHLLSNTNKTIQDDLDEAFTNRQHRNIMAITTPAPLFTQQDKNIITDAIANETPLPDKWAFTDEKGHKRPTYAWLTGHPSPKQQIQPTVSFSPSIGQKRPLETDQDTEGENLSYSEKLQAIKFRTPLPQSTIDKNLDMWTETINRYMDNCRRLNTSTNPTTLRAITVQTAEKLMKREYFINKVRKLARSKDKKALEDFEEERYRSLQNEIDLQAQTNPQDIHMQDIVSEPSKTECIRRTTSIWKNTAKALWKENILTCNQETLDQATRLLLLADSTHKYAFLSETDVYNTELDRRDCIIAKITELNVNAAKAIQDIKNKSIPPPHANKGKLQLIKKQGWEMAKRNLTQNPDKFAPPGIPRAAYPKTISDIVADLMDKEDDVWETKILKDIKNKGIQAKALEARTQAIIRRLHSLKNSDNTPDVITPPTQPPSRASSTKSAEQAELIDQDMDQADPIPWTDTEDYKQNRQLWINTASEIYEKISPYLLPSDRKRKEELLWEAADICALQDKDFLQLQTISSFTDSNKKRELENMRKLLIDKEYQALNKATEKQETNDKKESFEDYLMSKDFDYYVQHAKDQISNPAVPQNKKNTLKTILKDAEKWQPKHRVDDDGSILPDSPPPSPSPKKRDNAKKKNSKTLAEMTRKGNTPNTRHLQKLLNEMNVDNGKKIMKEIHKISNKDKISSAKQTLVKTQMENPSYAQKTASNAQKDPRRDGAGGWKTVRSNNRISRPTILPPPPNVFKFFVTDDTDSLPPTKQSEDELTSALNNIISENVEWLLELGSNHVKSVNWSKDPRAIIVTMTRNIDKNRTDELPDGKKAFDTLNEAVLDLFPGATLANRKPRSKLRFTRIPVQHSDGLPMDNGLLYHYIRKHPNFENVRFSLTPRFERPRPLKPGQSSSTAPPPPARNLSSAPLKIKRIARSVNGGITPRNSANPIHTSANDAGEHTPRQCISQLATHARQEGCAKLNA</sequence>
<dbReference type="EMBL" id="KZ302549">
    <property type="protein sequence ID" value="PFH45125.1"/>
    <property type="molecule type" value="Genomic_DNA"/>
</dbReference>
<feature type="region of interest" description="Disordered" evidence="1">
    <location>
        <begin position="341"/>
        <end position="410"/>
    </location>
</feature>
<feature type="compositionally biased region" description="Polar residues" evidence="1">
    <location>
        <begin position="1276"/>
        <end position="1291"/>
    </location>
</feature>
<feature type="region of interest" description="Disordered" evidence="1">
    <location>
        <begin position="1181"/>
        <end position="1233"/>
    </location>
</feature>
<proteinExistence type="predicted"/>
<feature type="region of interest" description="Disordered" evidence="1">
    <location>
        <begin position="997"/>
        <end position="1028"/>
    </location>
</feature>